<organism evidence="3 4">
    <name type="scientific">Kribbella amoyensis</name>
    <dbReference type="NCBI Taxonomy" id="996641"/>
    <lineage>
        <taxon>Bacteria</taxon>
        <taxon>Bacillati</taxon>
        <taxon>Actinomycetota</taxon>
        <taxon>Actinomycetes</taxon>
        <taxon>Propionibacteriales</taxon>
        <taxon>Kribbellaceae</taxon>
        <taxon>Kribbella</taxon>
    </lineage>
</organism>
<comment type="caution">
    <text evidence="3">The sequence shown here is derived from an EMBL/GenBank/DDBJ whole genome shotgun (WGS) entry which is preliminary data.</text>
</comment>
<gene>
    <name evidence="3" type="ORF">FB561_4906</name>
</gene>
<feature type="binding site" evidence="2">
    <location>
        <position position="71"/>
    </location>
    <ligand>
        <name>substrate</name>
    </ligand>
</feature>
<dbReference type="InterPro" id="IPR001345">
    <property type="entry name" value="PG/BPGM_mutase_AS"/>
</dbReference>
<accession>A0A561BXZ1</accession>
<evidence type="ECO:0000256" key="1">
    <source>
        <dbReference type="PIRSR" id="PIRSR613078-1"/>
    </source>
</evidence>
<reference evidence="3 4" key="1">
    <citation type="submission" date="2019-06" db="EMBL/GenBank/DDBJ databases">
        <title>Sequencing the genomes of 1000 actinobacteria strains.</title>
        <authorList>
            <person name="Klenk H.-P."/>
        </authorList>
    </citation>
    <scope>NUCLEOTIDE SEQUENCE [LARGE SCALE GENOMIC DNA]</scope>
    <source>
        <strain evidence="3 4">DSM 24683</strain>
    </source>
</reference>
<dbReference type="PROSITE" id="PS00175">
    <property type="entry name" value="PG_MUTASE"/>
    <property type="match status" value="1"/>
</dbReference>
<evidence type="ECO:0000256" key="2">
    <source>
        <dbReference type="PIRSR" id="PIRSR613078-2"/>
    </source>
</evidence>
<dbReference type="SUPFAM" id="SSF53254">
    <property type="entry name" value="Phosphoglycerate mutase-like"/>
    <property type="match status" value="1"/>
</dbReference>
<evidence type="ECO:0000313" key="4">
    <source>
        <dbReference type="Proteomes" id="UP000318380"/>
    </source>
</evidence>
<evidence type="ECO:0000313" key="3">
    <source>
        <dbReference type="EMBL" id="TWD83737.1"/>
    </source>
</evidence>
<feature type="active site" description="Tele-phosphohistidine intermediate" evidence="1">
    <location>
        <position position="16"/>
    </location>
</feature>
<dbReference type="Pfam" id="PF00300">
    <property type="entry name" value="His_Phos_1"/>
    <property type="match status" value="1"/>
</dbReference>
<dbReference type="RefSeq" id="WP_145810596.1">
    <property type="nucleotide sequence ID" value="NZ_VIVK01000001.1"/>
</dbReference>
<feature type="binding site" evidence="2">
    <location>
        <begin position="15"/>
        <end position="22"/>
    </location>
    <ligand>
        <name>substrate</name>
    </ligand>
</feature>
<sequence length="227" mass="27114">MTKLHQRPHRIALIRHGESEANVDKSIYERLPDHAVPLTEHGYEQAAEAGKKLREVFENEPVRVYVSPYLRALQTLDALGLDDLAGVPREEPRLREQDWANFQDTDDIERQEQLRDSYGHFFYRFTHGESGSDVYDRVSSFLETMHRDFEKPDSPRNVLLVSHGLTMRLFCMRWFHWSVKFFETLRNPDNAETRVLLRQPNFRYKLDRPFEQWTDHEPTERERSAWL</sequence>
<dbReference type="OrthoDB" id="9793115at2"/>
<proteinExistence type="predicted"/>
<feature type="active site" description="Proton donor/acceptor" evidence="1">
    <location>
        <position position="96"/>
    </location>
</feature>
<protein>
    <submittedName>
        <fullName evidence="3">Broad specificity phosphatase PhoE</fullName>
    </submittedName>
</protein>
<name>A0A561BXZ1_9ACTN</name>
<dbReference type="SMART" id="SM00855">
    <property type="entry name" value="PGAM"/>
    <property type="match status" value="1"/>
</dbReference>
<dbReference type="CDD" id="cd07067">
    <property type="entry name" value="HP_PGM_like"/>
    <property type="match status" value="1"/>
</dbReference>
<keyword evidence="4" id="KW-1185">Reference proteome</keyword>
<dbReference type="InterPro" id="IPR052765">
    <property type="entry name" value="PGM-Related"/>
</dbReference>
<dbReference type="Proteomes" id="UP000318380">
    <property type="component" value="Unassembled WGS sequence"/>
</dbReference>
<dbReference type="Gene3D" id="3.40.50.1240">
    <property type="entry name" value="Phosphoglycerate mutase-like"/>
    <property type="match status" value="1"/>
</dbReference>
<dbReference type="EMBL" id="VIVK01000001">
    <property type="protein sequence ID" value="TWD83737.1"/>
    <property type="molecule type" value="Genomic_DNA"/>
</dbReference>
<dbReference type="InterPro" id="IPR029033">
    <property type="entry name" value="His_PPase_superfam"/>
</dbReference>
<dbReference type="GO" id="GO:0003824">
    <property type="term" value="F:catalytic activity"/>
    <property type="evidence" value="ECO:0007669"/>
    <property type="project" value="InterPro"/>
</dbReference>
<dbReference type="AlphaFoldDB" id="A0A561BXZ1"/>
<dbReference type="PANTHER" id="PTHR46192">
    <property type="entry name" value="BROAD-RANGE ACID PHOSPHATASE DET1"/>
    <property type="match status" value="1"/>
</dbReference>
<dbReference type="InterPro" id="IPR013078">
    <property type="entry name" value="His_Pase_superF_clade-1"/>
</dbReference>